<dbReference type="GO" id="GO:0005811">
    <property type="term" value="C:lipid droplet"/>
    <property type="evidence" value="ECO:0007669"/>
    <property type="project" value="TreeGrafter"/>
</dbReference>
<evidence type="ECO:0000256" key="2">
    <source>
        <dbReference type="SAM" id="Phobius"/>
    </source>
</evidence>
<dbReference type="InterPro" id="IPR005097">
    <property type="entry name" value="Sacchrp_dh_NADP-bd"/>
</dbReference>
<dbReference type="SUPFAM" id="SSF51735">
    <property type="entry name" value="NAD(P)-binding Rossmann-fold domains"/>
    <property type="match status" value="1"/>
</dbReference>
<comment type="similarity">
    <text evidence="1">Belongs to the saccharopine dehydrogenase family.</text>
</comment>
<dbReference type="InterPro" id="IPR051276">
    <property type="entry name" value="Saccharopine_DH-like_oxidrdct"/>
</dbReference>
<accession>Q6E6I5</accession>
<dbReference type="GO" id="GO:0005886">
    <property type="term" value="C:plasma membrane"/>
    <property type="evidence" value="ECO:0007669"/>
    <property type="project" value="TreeGrafter"/>
</dbReference>
<dbReference type="PANTHER" id="PTHR12286">
    <property type="entry name" value="SACCHAROPINE DEHYDROGENASE-LIKE OXIDOREDUCTASE"/>
    <property type="match status" value="1"/>
</dbReference>
<evidence type="ECO:0000313" key="4">
    <source>
        <dbReference type="EMBL" id="AAT12302.1"/>
    </source>
</evidence>
<dbReference type="GO" id="GO:0009247">
    <property type="term" value="P:glycolipid biosynthetic process"/>
    <property type="evidence" value="ECO:0007669"/>
    <property type="project" value="TreeGrafter"/>
</dbReference>
<feature type="transmembrane region" description="Helical" evidence="2">
    <location>
        <begin position="249"/>
        <end position="270"/>
    </location>
</feature>
<organism evidence="4">
    <name type="scientific">Antonospora locustae</name>
    <name type="common">Microsporidian parasite</name>
    <name type="synonym">Nosema locustae</name>
    <dbReference type="NCBI Taxonomy" id="278021"/>
    <lineage>
        <taxon>Eukaryota</taxon>
        <taxon>Fungi</taxon>
        <taxon>Fungi incertae sedis</taxon>
        <taxon>Microsporidia</taxon>
        <taxon>Antonospora</taxon>
    </lineage>
</organism>
<dbReference type="GO" id="GO:0005739">
    <property type="term" value="C:mitochondrion"/>
    <property type="evidence" value="ECO:0007669"/>
    <property type="project" value="TreeGrafter"/>
</dbReference>
<dbReference type="PANTHER" id="PTHR12286:SF5">
    <property type="entry name" value="SACCHAROPINE DEHYDROGENASE-LIKE OXIDOREDUCTASE"/>
    <property type="match status" value="1"/>
</dbReference>
<dbReference type="InterPro" id="IPR036291">
    <property type="entry name" value="NAD(P)-bd_dom_sf"/>
</dbReference>
<dbReference type="Gene3D" id="3.40.50.720">
    <property type="entry name" value="NAD(P)-binding Rossmann-like Domain"/>
    <property type="match status" value="1"/>
</dbReference>
<dbReference type="Pfam" id="PF03435">
    <property type="entry name" value="Sacchrp_dh_NADP"/>
    <property type="match status" value="1"/>
</dbReference>
<keyword evidence="2" id="KW-1133">Transmembrane helix</keyword>
<sequence>MDREYDIVVYGAGGYAAKHIVRELVSERAKIALAGRNTKTIERNIADIKGAERIPIIRCLPETIHCITEKTRLLLNCAGPYIFSGEPIVKACIDTNTHYMDITGETFFIEQVRNKYDEEARRRGLYVINCCGFDSIPADIGVEHLKAALGVPAEIMSVMRLRNAYLNRTTYDSLIFGLKNASETKKLRCQHKTARGKKPQKYFYNNRTGSYNVIFMGTDPSVVRRTQEYMQKRGQGCVRYEAYLDVGSFFNLVIVAVCFLVVMILSKFGLGRRLLLRYPSLFTCGRVKSGGPTEDMLKKSSFEILFFGQNPESGERKKMVVKGPDPGYHTTAICISQAALCLLNLVKSENTEIPVREGGVLTPGSVFHGTDIVSRLHKKGVRFEFLSD</sequence>
<evidence type="ECO:0000259" key="3">
    <source>
        <dbReference type="Pfam" id="PF03435"/>
    </source>
</evidence>
<proteinExistence type="inferred from homology"/>
<evidence type="ECO:0000256" key="1">
    <source>
        <dbReference type="ARBA" id="ARBA00038048"/>
    </source>
</evidence>
<dbReference type="AlphaFoldDB" id="Q6E6I5"/>
<reference evidence="4" key="1">
    <citation type="journal article" date="2004" name="Curr. Biol.">
        <title>Genome compaction and stability in microsporidian intracellular parasites.</title>
        <authorList>
            <person name="Slamovits C.H."/>
            <person name="Fast N.M."/>
            <person name="Law J.S."/>
            <person name="Keeling P.J."/>
        </authorList>
    </citation>
    <scope>NUCLEOTIDE SEQUENCE</scope>
</reference>
<name>Q6E6I5_ANTLO</name>
<protein>
    <recommendedName>
        <fullName evidence="3">Saccharopine dehydrogenase NADP binding domain-containing protein</fullName>
    </recommendedName>
</protein>
<keyword evidence="2" id="KW-0812">Transmembrane</keyword>
<keyword evidence="2" id="KW-0472">Membrane</keyword>
<dbReference type="EMBL" id="AY548886">
    <property type="protein sequence ID" value="AAT12302.1"/>
    <property type="molecule type" value="Genomic_DNA"/>
</dbReference>
<feature type="domain" description="Saccharopine dehydrogenase NADP binding" evidence="3">
    <location>
        <begin position="7"/>
        <end position="127"/>
    </location>
</feature>